<dbReference type="SUPFAM" id="SSF52141">
    <property type="entry name" value="Uracil-DNA glycosylase-like"/>
    <property type="match status" value="1"/>
</dbReference>
<comment type="caution">
    <text evidence="1">The sequence shown here is derived from an EMBL/GenBank/DDBJ whole genome shotgun (WGS) entry which is preliminary data.</text>
</comment>
<evidence type="ECO:0000313" key="1">
    <source>
        <dbReference type="EMBL" id="HAV91705.1"/>
    </source>
</evidence>
<accession>A0A350H839</accession>
<name>A0A350H839_UNCW3</name>
<proteinExistence type="predicted"/>
<dbReference type="Proteomes" id="UP000264062">
    <property type="component" value="Unassembled WGS sequence"/>
</dbReference>
<dbReference type="Gene3D" id="3.40.470.10">
    <property type="entry name" value="Uracil-DNA glycosylase-like domain"/>
    <property type="match status" value="1"/>
</dbReference>
<evidence type="ECO:0000313" key="2">
    <source>
        <dbReference type="Proteomes" id="UP000264062"/>
    </source>
</evidence>
<dbReference type="EMBL" id="DMZY01000025">
    <property type="protein sequence ID" value="HAV91705.1"/>
    <property type="molecule type" value="Genomic_DNA"/>
</dbReference>
<reference evidence="1 2" key="1">
    <citation type="journal article" date="2018" name="Nat. Biotechnol.">
        <title>A standardized bacterial taxonomy based on genome phylogeny substantially revises the tree of life.</title>
        <authorList>
            <person name="Parks D.H."/>
            <person name="Chuvochina M."/>
            <person name="Waite D.W."/>
            <person name="Rinke C."/>
            <person name="Skarshewski A."/>
            <person name="Chaumeil P.A."/>
            <person name="Hugenholtz P."/>
        </authorList>
    </citation>
    <scope>NUCLEOTIDE SEQUENCE [LARGE SCALE GENOMIC DNA]</scope>
    <source>
        <strain evidence="1">UBA9956</strain>
    </source>
</reference>
<organism evidence="1 2">
    <name type="scientific">candidate division WOR-3 bacterium</name>
    <dbReference type="NCBI Taxonomy" id="2052148"/>
    <lineage>
        <taxon>Bacteria</taxon>
        <taxon>Bacteria division WOR-3</taxon>
    </lineage>
</organism>
<dbReference type="AlphaFoldDB" id="A0A350H839"/>
<gene>
    <name evidence="1" type="ORF">DCW38_00770</name>
</gene>
<dbReference type="InterPro" id="IPR036895">
    <property type="entry name" value="Uracil-DNA_glycosylase-like_sf"/>
</dbReference>
<protein>
    <submittedName>
        <fullName evidence="1">Uncharacterized protein</fullName>
    </submittedName>
</protein>
<sequence length="156" mass="18238">MDKEKQLLKFLKKMEDCEGCTMRNYGEPVFSGNVMQEIMIIGFEPESHNFTIDSRLVAKAASLLSLYETEVKYGAYITYLYRCSLIIHGELTSEAKRRCRRYLVEEVGIIMPKYVIIYDKRVISELFENSDEIINASDYPVEAKLFDRTVKVYFIQ</sequence>